<dbReference type="AlphaFoldDB" id="A0A6I1ENB3"/>
<dbReference type="PANTHER" id="PTHR43334:SF1">
    <property type="entry name" value="3-HYDROXYPROPIONATE--COA LIGASE [ADP-FORMING]"/>
    <property type="match status" value="1"/>
</dbReference>
<dbReference type="PANTHER" id="PTHR43334">
    <property type="entry name" value="ACETATE--COA LIGASE [ADP-FORMING]"/>
    <property type="match status" value="1"/>
</dbReference>
<keyword evidence="1" id="KW-0436">Ligase</keyword>
<evidence type="ECO:0000256" key="2">
    <source>
        <dbReference type="ARBA" id="ARBA00022741"/>
    </source>
</evidence>
<evidence type="ECO:0000256" key="1">
    <source>
        <dbReference type="ARBA" id="ARBA00022598"/>
    </source>
</evidence>
<accession>A0A6I1ENB3</accession>
<protein>
    <submittedName>
        <fullName evidence="5">GNAT family N-acetyltransferase</fullName>
    </submittedName>
</protein>
<dbReference type="Gene3D" id="3.40.50.720">
    <property type="entry name" value="NAD(P)-binding Rossmann-like Domain"/>
    <property type="match status" value="1"/>
</dbReference>
<dbReference type="InterPro" id="IPR016181">
    <property type="entry name" value="Acyl_CoA_acyltransferase"/>
</dbReference>
<dbReference type="OrthoDB" id="9807426at2"/>
<gene>
    <name evidence="5" type="ORF">GBM95_03220</name>
</gene>
<dbReference type="InterPro" id="IPR051538">
    <property type="entry name" value="Acyl-CoA_Synth/Transferase"/>
</dbReference>
<dbReference type="Gene3D" id="3.30.1490.20">
    <property type="entry name" value="ATP-grasp fold, A domain"/>
    <property type="match status" value="1"/>
</dbReference>
<dbReference type="SUPFAM" id="SSF51735">
    <property type="entry name" value="NAD(P)-binding Rossmann-fold domains"/>
    <property type="match status" value="1"/>
</dbReference>
<evidence type="ECO:0000313" key="5">
    <source>
        <dbReference type="EMBL" id="KAB7662225.1"/>
    </source>
</evidence>
<dbReference type="InterPro" id="IPR000182">
    <property type="entry name" value="GNAT_dom"/>
</dbReference>
<dbReference type="SUPFAM" id="SSF55729">
    <property type="entry name" value="Acyl-CoA N-acyltransferases (Nat)"/>
    <property type="match status" value="1"/>
</dbReference>
<evidence type="ECO:0000256" key="3">
    <source>
        <dbReference type="ARBA" id="ARBA00022840"/>
    </source>
</evidence>
<dbReference type="GO" id="GO:0005524">
    <property type="term" value="F:ATP binding"/>
    <property type="evidence" value="ECO:0007669"/>
    <property type="project" value="UniProtKB-KW"/>
</dbReference>
<dbReference type="InterPro" id="IPR003781">
    <property type="entry name" value="CoA-bd"/>
</dbReference>
<dbReference type="InterPro" id="IPR016102">
    <property type="entry name" value="Succinyl-CoA_synth-like"/>
</dbReference>
<comment type="caution">
    <text evidence="5">The sequence shown here is derived from an EMBL/GenBank/DDBJ whole genome shotgun (WGS) entry which is preliminary data.</text>
</comment>
<dbReference type="SUPFAM" id="SSF52210">
    <property type="entry name" value="Succinyl-CoA synthetase domains"/>
    <property type="match status" value="2"/>
</dbReference>
<evidence type="ECO:0000259" key="4">
    <source>
        <dbReference type="PROSITE" id="PS51186"/>
    </source>
</evidence>
<dbReference type="Pfam" id="PF13380">
    <property type="entry name" value="CoA_binding_2"/>
    <property type="match status" value="1"/>
</dbReference>
<organism evidence="5 6">
    <name type="scientific">Sutterella seckii</name>
    <dbReference type="NCBI Taxonomy" id="1944635"/>
    <lineage>
        <taxon>Bacteria</taxon>
        <taxon>Pseudomonadati</taxon>
        <taxon>Pseudomonadota</taxon>
        <taxon>Betaproteobacteria</taxon>
        <taxon>Burkholderiales</taxon>
        <taxon>Sutterellaceae</taxon>
        <taxon>Sutterella</taxon>
    </lineage>
</organism>
<dbReference type="Gene3D" id="3.30.470.20">
    <property type="entry name" value="ATP-grasp fold, B domain"/>
    <property type="match status" value="1"/>
</dbReference>
<name>A0A6I1ENB3_9BURK</name>
<dbReference type="SMART" id="SM00881">
    <property type="entry name" value="CoA_binding"/>
    <property type="match status" value="1"/>
</dbReference>
<dbReference type="SUPFAM" id="SSF56059">
    <property type="entry name" value="Glutathione synthetase ATP-binding domain-like"/>
    <property type="match status" value="1"/>
</dbReference>
<reference evidence="5 6" key="1">
    <citation type="submission" date="2019-10" db="EMBL/GenBank/DDBJ databases">
        <title>Genome diversity of Sutterella seckii.</title>
        <authorList>
            <person name="Chaplin A.V."/>
            <person name="Sokolova S.R."/>
            <person name="Mosin K.A."/>
            <person name="Ivanova E.L."/>
            <person name="Kochetkova T.O."/>
            <person name="Goltsov A.Y."/>
            <person name="Trofimov D.Y."/>
            <person name="Efimov B.A."/>
        </authorList>
    </citation>
    <scope>NUCLEOTIDE SEQUENCE [LARGE SCALE GENOMIC DNA]</scope>
    <source>
        <strain evidence="5 6">ASD393</strain>
    </source>
</reference>
<dbReference type="Gene3D" id="3.40.50.261">
    <property type="entry name" value="Succinyl-CoA synthetase domains"/>
    <property type="match status" value="2"/>
</dbReference>
<dbReference type="EMBL" id="WEHX01000010">
    <property type="protein sequence ID" value="KAB7662225.1"/>
    <property type="molecule type" value="Genomic_DNA"/>
</dbReference>
<keyword evidence="5" id="KW-0808">Transferase</keyword>
<keyword evidence="2" id="KW-0547">Nucleotide-binding</keyword>
<dbReference type="InterPro" id="IPR013815">
    <property type="entry name" value="ATP_grasp_subdomain_1"/>
</dbReference>
<evidence type="ECO:0000313" key="6">
    <source>
        <dbReference type="Proteomes" id="UP000430564"/>
    </source>
</evidence>
<dbReference type="Pfam" id="PF13607">
    <property type="entry name" value="Succ_CoA_lig"/>
    <property type="match status" value="1"/>
</dbReference>
<dbReference type="RefSeq" id="WP_152157765.1">
    <property type="nucleotide sequence ID" value="NZ_WEHX01000010.1"/>
</dbReference>
<dbReference type="InterPro" id="IPR032875">
    <property type="entry name" value="Succ_CoA_lig_flav_dom"/>
</dbReference>
<dbReference type="GO" id="GO:0016747">
    <property type="term" value="F:acyltransferase activity, transferring groups other than amino-acyl groups"/>
    <property type="evidence" value="ECO:0007669"/>
    <property type="project" value="InterPro"/>
</dbReference>
<sequence length="899" mass="96298">MLSSKLSAALSPRSVAVIGASSNPGSRGYYVWRSVLLSTGLERLWAVNPKYRFIGERPCFADASRIPADKIDLAILCVGRKHLPAALRQLAEKPPEAVLFAPQEEGPLSDRFEIEELLESASAMGARLIGPNSIGILNPAKGINASFWPRMPQPGGIALITQSAMVATGLMDHAEESRLGFAGIINTGLEADISMAECIEWFSANAAARVIAIEVEALRNPRAFACAVRKASQTKPVIVLRAGPGSGYAADRLAAGRFGTDAGDDRAFDALLAASGALRVRSYEEFCAAAAAFSSGTLPAGRSAAIIANDSGVAALAADAADSAGILIRGLSNRTIQALHKAHPEEHIPVNPVVLGASAPGERFAGTLSMVLDDPGIHGAAVVVGPSPVSTLDPTLSEIARAAMKTYKPVFVSWISSRSTPVVRRQLAAFPDSRIIPVRTPELAMRAFGLLAEREDLIRERRSPPQHGRSSLKKEKLDGIRTLFEHVLHSGRHVLGPREVRELISALGLLPVPAKLTTSLAQAIDAAKGIGWPVAIKAVSEGLGSRSASGLVFLSISGPDELAQAWEKLTANLEDFSPLARPEGVLVEKMASHSLERELRLSIRLDAVLGPVVEFGGAGLASSLYGDRAVGLPPISRLAAERIARAPKAALALGDYRGLPEINWETLFGAICRLSDLAAAVPALRELRLEPVVPVPEGLLVLDAEAALYDAPLAADRSFSHLALQPAQWELLRPIELRSGRTLYLRALIEDDFPLLKDFIHELSETSRYYRFHTNAALSDERIAELSRPDWSAGGAWVLAESPDKSARIAACGRWSALAEDEAEFGICVRDDMHRLGIARRLLLWLESEAFLEGFHKMTGYVLRGNEPMESFMRSSGYEAAPAPAVSPTVAWSKTLRNS</sequence>
<dbReference type="Proteomes" id="UP000430564">
    <property type="component" value="Unassembled WGS sequence"/>
</dbReference>
<dbReference type="Pfam" id="PF13302">
    <property type="entry name" value="Acetyltransf_3"/>
    <property type="match status" value="1"/>
</dbReference>
<proteinExistence type="predicted"/>
<dbReference type="GO" id="GO:0016874">
    <property type="term" value="F:ligase activity"/>
    <property type="evidence" value="ECO:0007669"/>
    <property type="project" value="UniProtKB-KW"/>
</dbReference>
<feature type="domain" description="N-acetyltransferase" evidence="4">
    <location>
        <begin position="743"/>
        <end position="897"/>
    </location>
</feature>
<keyword evidence="3" id="KW-0067">ATP-binding</keyword>
<dbReference type="Pfam" id="PF13549">
    <property type="entry name" value="ATP-grasp_5"/>
    <property type="match status" value="1"/>
</dbReference>
<dbReference type="InterPro" id="IPR036291">
    <property type="entry name" value="NAD(P)-bd_dom_sf"/>
</dbReference>
<dbReference type="PROSITE" id="PS51186">
    <property type="entry name" value="GNAT"/>
    <property type="match status" value="1"/>
</dbReference>
<dbReference type="Gene3D" id="3.40.630.30">
    <property type="match status" value="1"/>
</dbReference>